<dbReference type="Gene3D" id="3.40.1490.10">
    <property type="entry name" value="Bit1"/>
    <property type="match status" value="1"/>
</dbReference>
<dbReference type="EMBL" id="KV428006">
    <property type="protein sequence ID" value="KZT43916.1"/>
    <property type="molecule type" value="Genomic_DNA"/>
</dbReference>
<comment type="similarity">
    <text evidence="3">Belongs to the PTH2 family.</text>
</comment>
<dbReference type="STRING" id="1314776.A0A166INI0"/>
<name>A0A166INI0_9AGAM</name>
<feature type="compositionally biased region" description="Acidic residues" evidence="5">
    <location>
        <begin position="90"/>
        <end position="102"/>
    </location>
</feature>
<dbReference type="PANTHER" id="PTHR12649:SF11">
    <property type="entry name" value="PEPTIDYL-TRNA HYDROLASE 2, MITOCHONDRIAL"/>
    <property type="match status" value="1"/>
</dbReference>
<feature type="compositionally biased region" description="Low complexity" evidence="5">
    <location>
        <begin position="75"/>
        <end position="87"/>
    </location>
</feature>
<dbReference type="InterPro" id="IPR002833">
    <property type="entry name" value="PTH2"/>
</dbReference>
<evidence type="ECO:0000256" key="4">
    <source>
        <dbReference type="ARBA" id="ARBA00048707"/>
    </source>
</evidence>
<dbReference type="AlphaFoldDB" id="A0A166INI0"/>
<dbReference type="OrthoDB" id="1733656at2759"/>
<dbReference type="Proteomes" id="UP000076798">
    <property type="component" value="Unassembled WGS sequence"/>
</dbReference>
<reference evidence="6 7" key="1">
    <citation type="journal article" date="2016" name="Mol. Biol. Evol.">
        <title>Comparative Genomics of Early-Diverging Mushroom-Forming Fungi Provides Insights into the Origins of Lignocellulose Decay Capabilities.</title>
        <authorList>
            <person name="Nagy L.G."/>
            <person name="Riley R."/>
            <person name="Tritt A."/>
            <person name="Adam C."/>
            <person name="Daum C."/>
            <person name="Floudas D."/>
            <person name="Sun H."/>
            <person name="Yadav J.S."/>
            <person name="Pangilinan J."/>
            <person name="Larsson K.H."/>
            <person name="Matsuura K."/>
            <person name="Barry K."/>
            <person name="Labutti K."/>
            <person name="Kuo R."/>
            <person name="Ohm R.A."/>
            <person name="Bhattacharya S.S."/>
            <person name="Shirouzu T."/>
            <person name="Yoshinaga Y."/>
            <person name="Martin F.M."/>
            <person name="Grigoriev I.V."/>
            <person name="Hibbett D.S."/>
        </authorList>
    </citation>
    <scope>NUCLEOTIDE SEQUENCE [LARGE SCALE GENOMIC DNA]</scope>
    <source>
        <strain evidence="6 7">HHB10207 ss-3</strain>
    </source>
</reference>
<dbReference type="PANTHER" id="PTHR12649">
    <property type="entry name" value="PEPTIDYL-TRNA HYDROLASE 2"/>
    <property type="match status" value="1"/>
</dbReference>
<dbReference type="InterPro" id="IPR023476">
    <property type="entry name" value="Pep_tRNA_hydro_II_dom_sf"/>
</dbReference>
<dbReference type="NCBIfam" id="TIGR00283">
    <property type="entry name" value="arch_pth2"/>
    <property type="match status" value="1"/>
</dbReference>
<accession>A0A166INI0</accession>
<dbReference type="GO" id="GO:0004045">
    <property type="term" value="F:peptidyl-tRNA hydrolase activity"/>
    <property type="evidence" value="ECO:0007669"/>
    <property type="project" value="UniProtKB-EC"/>
</dbReference>
<evidence type="ECO:0000256" key="5">
    <source>
        <dbReference type="SAM" id="MobiDB-lite"/>
    </source>
</evidence>
<comment type="catalytic activity">
    <reaction evidence="4">
        <text>an N-acyl-L-alpha-aminoacyl-tRNA + H2O = an N-acyl-L-amino acid + a tRNA + H(+)</text>
        <dbReference type="Rhea" id="RHEA:54448"/>
        <dbReference type="Rhea" id="RHEA-COMP:10123"/>
        <dbReference type="Rhea" id="RHEA-COMP:13883"/>
        <dbReference type="ChEBI" id="CHEBI:15377"/>
        <dbReference type="ChEBI" id="CHEBI:15378"/>
        <dbReference type="ChEBI" id="CHEBI:59874"/>
        <dbReference type="ChEBI" id="CHEBI:78442"/>
        <dbReference type="ChEBI" id="CHEBI:138191"/>
        <dbReference type="EC" id="3.1.1.29"/>
    </reaction>
</comment>
<evidence type="ECO:0000256" key="2">
    <source>
        <dbReference type="ARBA" id="ARBA00022801"/>
    </source>
</evidence>
<protein>
    <recommendedName>
        <fullName evidence="1">peptidyl-tRNA hydrolase</fullName>
        <ecNumber evidence="1">3.1.1.29</ecNumber>
    </recommendedName>
</protein>
<evidence type="ECO:0000256" key="1">
    <source>
        <dbReference type="ARBA" id="ARBA00013260"/>
    </source>
</evidence>
<keyword evidence="2" id="KW-0378">Hydrolase</keyword>
<keyword evidence="7" id="KW-1185">Reference proteome</keyword>
<evidence type="ECO:0000313" key="6">
    <source>
        <dbReference type="EMBL" id="KZT43916.1"/>
    </source>
</evidence>
<evidence type="ECO:0000256" key="3">
    <source>
        <dbReference type="ARBA" id="ARBA00038050"/>
    </source>
</evidence>
<dbReference type="EC" id="3.1.1.29" evidence="1"/>
<organism evidence="6 7">
    <name type="scientific">Sistotremastrum suecicum HHB10207 ss-3</name>
    <dbReference type="NCBI Taxonomy" id="1314776"/>
    <lineage>
        <taxon>Eukaryota</taxon>
        <taxon>Fungi</taxon>
        <taxon>Dikarya</taxon>
        <taxon>Basidiomycota</taxon>
        <taxon>Agaricomycotina</taxon>
        <taxon>Agaricomycetes</taxon>
        <taxon>Sistotremastrales</taxon>
        <taxon>Sistotremastraceae</taxon>
        <taxon>Sistotremastrum</taxon>
    </lineage>
</organism>
<dbReference type="GO" id="GO:0005829">
    <property type="term" value="C:cytosol"/>
    <property type="evidence" value="ECO:0007669"/>
    <property type="project" value="TreeGrafter"/>
</dbReference>
<evidence type="ECO:0000313" key="7">
    <source>
        <dbReference type="Proteomes" id="UP000076798"/>
    </source>
</evidence>
<dbReference type="CDD" id="cd02430">
    <property type="entry name" value="PTH2"/>
    <property type="match status" value="1"/>
</dbReference>
<dbReference type="SUPFAM" id="SSF102462">
    <property type="entry name" value="Peptidyl-tRNA hydrolase II"/>
    <property type="match status" value="1"/>
</dbReference>
<gene>
    <name evidence="6" type="ORF">SISSUDRAFT_510809</name>
</gene>
<dbReference type="FunFam" id="3.40.1490.10:FF:000001">
    <property type="entry name" value="Peptidyl-tRNA hydrolase 2"/>
    <property type="match status" value="1"/>
</dbReference>
<sequence>MFRPLFEHIVTSCSQTNGLWREFEPWELESLRDLLILPMASSQLSTYAALIVGSLCIGYWAGVGSTLPITRSSNLPSSPELLEPVAPENRDDESESEDDIPENDLSKVEPSADEDCKLVLVVRTDLGMTSGKIAAQCSHATLACYKALSKTNPKLLRHWERTGQTKIAVRCASEDELMLLQATAQSLNVCARSIQDAGRTQIAAGSRTVLGVGPAPVRLVNQVTGKLKLL</sequence>
<feature type="region of interest" description="Disordered" evidence="5">
    <location>
        <begin position="75"/>
        <end position="109"/>
    </location>
</feature>
<dbReference type="Pfam" id="PF01981">
    <property type="entry name" value="PTH2"/>
    <property type="match status" value="1"/>
</dbReference>
<proteinExistence type="inferred from homology"/>